<evidence type="ECO:0000256" key="1">
    <source>
        <dbReference type="ARBA" id="ARBA00000085"/>
    </source>
</evidence>
<dbReference type="SUPFAM" id="SSF52738">
    <property type="entry name" value="Methylesterase CheB, C-terminal domain"/>
    <property type="match status" value="1"/>
</dbReference>
<evidence type="ECO:0000259" key="10">
    <source>
        <dbReference type="PROSITE" id="PS50122"/>
    </source>
</evidence>
<feature type="domain" description="CheB-type methylesterase" evidence="10">
    <location>
        <begin position="2"/>
        <end position="193"/>
    </location>
</feature>
<dbReference type="RefSeq" id="WP_129223272.1">
    <property type="nucleotide sequence ID" value="NZ_QYBB01000002.1"/>
</dbReference>
<evidence type="ECO:0000256" key="2">
    <source>
        <dbReference type="ARBA" id="ARBA00012438"/>
    </source>
</evidence>
<dbReference type="AlphaFoldDB" id="A0A4Q2U9C4"/>
<reference evidence="12 13" key="1">
    <citation type="submission" date="2018-12" db="EMBL/GenBank/DDBJ databases">
        <authorList>
            <person name="Grouzdev D.S."/>
            <person name="Krutkina M.S."/>
        </authorList>
    </citation>
    <scope>NUCLEOTIDE SEQUENCE [LARGE SCALE GENOMIC DNA]</scope>
    <source>
        <strain evidence="12 13">RmlP026</strain>
    </source>
</reference>
<dbReference type="Pfam" id="PF01739">
    <property type="entry name" value="CheR"/>
    <property type="match status" value="1"/>
</dbReference>
<evidence type="ECO:0000313" key="13">
    <source>
        <dbReference type="Proteomes" id="UP000290759"/>
    </source>
</evidence>
<dbReference type="Gene3D" id="3.40.50.150">
    <property type="entry name" value="Vaccinia Virus protein VP39"/>
    <property type="match status" value="1"/>
</dbReference>
<dbReference type="InterPro" id="IPR000673">
    <property type="entry name" value="Sig_transdc_resp-reg_Me-estase"/>
</dbReference>
<evidence type="ECO:0000313" key="12">
    <source>
        <dbReference type="EMBL" id="RYC33409.1"/>
    </source>
</evidence>
<dbReference type="EC" id="2.7.13.3" evidence="2"/>
<dbReference type="InterPro" id="IPR000780">
    <property type="entry name" value="CheR_MeTrfase"/>
</dbReference>
<dbReference type="SMART" id="SM00911">
    <property type="entry name" value="HWE_HK"/>
    <property type="match status" value="1"/>
</dbReference>
<dbReference type="InterPro" id="IPR029063">
    <property type="entry name" value="SAM-dependent_MTases_sf"/>
</dbReference>
<dbReference type="InterPro" id="IPR011102">
    <property type="entry name" value="Sig_transdc_His_kinase_HWE"/>
</dbReference>
<dbReference type="GO" id="GO:0000156">
    <property type="term" value="F:phosphorelay response regulator activity"/>
    <property type="evidence" value="ECO:0007669"/>
    <property type="project" value="InterPro"/>
</dbReference>
<evidence type="ECO:0000256" key="6">
    <source>
        <dbReference type="ARBA" id="ARBA00022777"/>
    </source>
</evidence>
<keyword evidence="8" id="KW-0378">Hydrolase</keyword>
<comment type="caution">
    <text evidence="12">The sequence shown here is derived from an EMBL/GenBank/DDBJ whole genome shotgun (WGS) entry which is preliminary data.</text>
</comment>
<dbReference type="PROSITE" id="PS50123">
    <property type="entry name" value="CHER"/>
    <property type="match status" value="1"/>
</dbReference>
<evidence type="ECO:0000256" key="7">
    <source>
        <dbReference type="ARBA" id="ARBA00022840"/>
    </source>
</evidence>
<dbReference type="InterPro" id="IPR035965">
    <property type="entry name" value="PAS-like_dom_sf"/>
</dbReference>
<dbReference type="PROSITE" id="PS50122">
    <property type="entry name" value="CHEB"/>
    <property type="match status" value="1"/>
</dbReference>
<feature type="domain" description="CheR-type methyltransferase" evidence="11">
    <location>
        <begin position="222"/>
        <end position="474"/>
    </location>
</feature>
<dbReference type="PANTHER" id="PTHR24422:SF27">
    <property type="entry name" value="PROTEIN-GLUTAMATE O-METHYLTRANSFERASE"/>
    <property type="match status" value="1"/>
</dbReference>
<dbReference type="GO" id="GO:0008757">
    <property type="term" value="F:S-adenosylmethionine-dependent methyltransferase activity"/>
    <property type="evidence" value="ECO:0007669"/>
    <property type="project" value="InterPro"/>
</dbReference>
<dbReference type="SUPFAM" id="SSF55785">
    <property type="entry name" value="PYP-like sensor domain (PAS domain)"/>
    <property type="match status" value="1"/>
</dbReference>
<dbReference type="PANTHER" id="PTHR24422">
    <property type="entry name" value="CHEMOTAXIS PROTEIN METHYLTRANSFERASE"/>
    <property type="match status" value="1"/>
</dbReference>
<dbReference type="Pfam" id="PF03705">
    <property type="entry name" value="CheR_N"/>
    <property type="match status" value="1"/>
</dbReference>
<dbReference type="SMART" id="SM00138">
    <property type="entry name" value="MeTrc"/>
    <property type="match status" value="1"/>
</dbReference>
<dbReference type="CDD" id="cd16434">
    <property type="entry name" value="CheB-CheR_fusion"/>
    <property type="match status" value="1"/>
</dbReference>
<dbReference type="OrthoDB" id="9816309at2"/>
<sequence>MPRSSFPIVGIGASAGGVEALEGLFRHMPAESGIGFVVVTHIGPDHASLLAEVVARYTSMPVMFAEDGVEVAPDTVYVLPSSASITIGDGVLRIVPTDRGRHEHHPIDVFLASLARDCGDSAASIVLSGGDGDGTLGTRAVKERGGLTMAQVADGQGAFHSDMPRSAIATGLVDLAVPVEEMGRHLAVFARSLADADMAEVSADASDGAGRLDQTRHEIYAILRNQVGHDFAGYKVRTFDRRVGRRMQVAQLDTLDGYVELLRRKPREAGALFRDLLINVTNFFRDTEAFDKLAEIVVPRLLEGRGADDTVRVWVPGCATGEEVYSVAILIRERMERMSAVPRVQIFATDIDERALAIARAGRYPEGLLDNLTPERRGRYFIQDGSSFVLSKDVRDLCIFSPHSVIRDPPFSRIDLVSCRNLLIYFGTDVQNLVIPTFHYALKPGGFLFLGTSESVSQFADLFTPLDKKQRIFQARDDHAGSLRLPTLVGHAARVFPASPALPPRQQIGGVATMRQVVERQVLERFAPAHVVATRDGDVVYYSARTGKYLEPAAGAPTRQLVNMARKGLRLDLRTAFSEALERQNLVTRESVPVELEDGRIQLVTLSVEPLAEAQDDKPLFLVLFADEGSVLSRETALTRAQLQHGGAMAHLETELRETRERLQSLIEEYETALEELKSSNEELVSVNEELQSTNEELEASKEELQSLNEELHTVNAELNLKVEALDRANSDLRNLFESTPLATVFLDRNLVIRSFTPAVTEIFNILPGDRGRPLTDLASRVGVPNLSDDVASVFATGRALERTPDRSLPGPHLLVRLAPYRSAMERVEGVVVTFVDISTLIRAEQRQQVLIDELLHRTRNLLVVVRNIARQTIGRGGTIEGYSERLSALGRVQNLVSRAATDTVDLRDLVALELDAQGALDGALDGGRVEVAGPPVGLRVEQVQTLALAVHELTTNAAKYGALAAPEGRLSIRWHVVPAPDDARCLVLDWIETGVALPPVAEMRQGYGRELIERALPFDLGARTHFGFGPDGVRCRMEITLDRTA</sequence>
<dbReference type="GO" id="GO:0004673">
    <property type="term" value="F:protein histidine kinase activity"/>
    <property type="evidence" value="ECO:0007669"/>
    <property type="project" value="UniProtKB-EC"/>
</dbReference>
<accession>A0A4Q2U9C4</accession>
<dbReference type="Pfam" id="PF01339">
    <property type="entry name" value="CheB_methylest"/>
    <property type="match status" value="1"/>
</dbReference>
<dbReference type="Gene3D" id="3.30.565.10">
    <property type="entry name" value="Histidine kinase-like ATPase, C-terminal domain"/>
    <property type="match status" value="1"/>
</dbReference>
<comment type="catalytic activity">
    <reaction evidence="1">
        <text>ATP + protein L-histidine = ADP + protein N-phospho-L-histidine.</text>
        <dbReference type="EC" id="2.7.13.3"/>
    </reaction>
</comment>
<feature type="coiled-coil region" evidence="9">
    <location>
        <begin position="649"/>
        <end position="736"/>
    </location>
</feature>
<dbReference type="PRINTS" id="PR00996">
    <property type="entry name" value="CHERMTFRASE"/>
</dbReference>
<dbReference type="Proteomes" id="UP000290759">
    <property type="component" value="Unassembled WGS sequence"/>
</dbReference>
<dbReference type="InterPro" id="IPR036890">
    <property type="entry name" value="HATPase_C_sf"/>
</dbReference>
<name>A0A4Q2U9C4_9HYPH</name>
<keyword evidence="8" id="KW-0145">Chemotaxis</keyword>
<evidence type="ECO:0000256" key="4">
    <source>
        <dbReference type="ARBA" id="ARBA00022679"/>
    </source>
</evidence>
<dbReference type="Pfam" id="PF13596">
    <property type="entry name" value="PAS_10"/>
    <property type="match status" value="1"/>
</dbReference>
<proteinExistence type="predicted"/>
<keyword evidence="6" id="KW-0418">Kinase</keyword>
<feature type="active site" evidence="8">
    <location>
        <position position="41"/>
    </location>
</feature>
<evidence type="ECO:0000256" key="5">
    <source>
        <dbReference type="ARBA" id="ARBA00022741"/>
    </source>
</evidence>
<keyword evidence="3" id="KW-0597">Phosphoprotein</keyword>
<dbReference type="InterPro" id="IPR022641">
    <property type="entry name" value="CheR_N"/>
</dbReference>
<protein>
    <recommendedName>
        <fullName evidence="2">histidine kinase</fullName>
        <ecNumber evidence="2">2.7.13.3</ecNumber>
    </recommendedName>
</protein>
<organism evidence="12 13">
    <name type="scientific">Lichenibacterium minor</name>
    <dbReference type="NCBI Taxonomy" id="2316528"/>
    <lineage>
        <taxon>Bacteria</taxon>
        <taxon>Pseudomonadati</taxon>
        <taxon>Pseudomonadota</taxon>
        <taxon>Alphaproteobacteria</taxon>
        <taxon>Hyphomicrobiales</taxon>
        <taxon>Lichenihabitantaceae</taxon>
        <taxon>Lichenibacterium</taxon>
    </lineage>
</organism>
<dbReference type="InterPro" id="IPR035909">
    <property type="entry name" value="CheB_C"/>
</dbReference>
<dbReference type="Pfam" id="PF07536">
    <property type="entry name" value="HWE_HK"/>
    <property type="match status" value="1"/>
</dbReference>
<keyword evidence="9" id="KW-0175">Coiled coil</keyword>
<dbReference type="EMBL" id="QYBB01000002">
    <property type="protein sequence ID" value="RYC33409.1"/>
    <property type="molecule type" value="Genomic_DNA"/>
</dbReference>
<keyword evidence="4" id="KW-0808">Transferase</keyword>
<gene>
    <name evidence="12" type="ORF">D3273_02740</name>
</gene>
<dbReference type="SUPFAM" id="SSF47757">
    <property type="entry name" value="Chemotaxis receptor methyltransferase CheR, N-terminal domain"/>
    <property type="match status" value="1"/>
</dbReference>
<feature type="active site" evidence="8">
    <location>
        <position position="133"/>
    </location>
</feature>
<feature type="active site" evidence="8">
    <location>
        <position position="14"/>
    </location>
</feature>
<dbReference type="InterPro" id="IPR022642">
    <property type="entry name" value="CheR_C"/>
</dbReference>
<dbReference type="Gene3D" id="3.40.50.180">
    <property type="entry name" value="Methylesterase CheB, C-terminal domain"/>
    <property type="match status" value="1"/>
</dbReference>
<dbReference type="GO" id="GO:0006935">
    <property type="term" value="P:chemotaxis"/>
    <property type="evidence" value="ECO:0007669"/>
    <property type="project" value="UniProtKB-UniRule"/>
</dbReference>
<keyword evidence="13" id="KW-1185">Reference proteome</keyword>
<dbReference type="GO" id="GO:0005524">
    <property type="term" value="F:ATP binding"/>
    <property type="evidence" value="ECO:0007669"/>
    <property type="project" value="UniProtKB-KW"/>
</dbReference>
<evidence type="ECO:0000256" key="8">
    <source>
        <dbReference type="PROSITE-ProRule" id="PRU00050"/>
    </source>
</evidence>
<dbReference type="SUPFAM" id="SSF53335">
    <property type="entry name" value="S-adenosyl-L-methionine-dependent methyltransferases"/>
    <property type="match status" value="1"/>
</dbReference>
<evidence type="ECO:0000256" key="3">
    <source>
        <dbReference type="ARBA" id="ARBA00022553"/>
    </source>
</evidence>
<dbReference type="GO" id="GO:0008984">
    <property type="term" value="F:protein-glutamate methylesterase activity"/>
    <property type="evidence" value="ECO:0007669"/>
    <property type="project" value="InterPro"/>
</dbReference>
<dbReference type="GO" id="GO:0005737">
    <property type="term" value="C:cytoplasm"/>
    <property type="evidence" value="ECO:0007669"/>
    <property type="project" value="InterPro"/>
</dbReference>
<evidence type="ECO:0000259" key="11">
    <source>
        <dbReference type="PROSITE" id="PS50123"/>
    </source>
</evidence>
<reference evidence="12 13" key="2">
    <citation type="submission" date="2019-02" db="EMBL/GenBank/DDBJ databases">
        <title>'Lichenibacterium ramalinii' gen. nov. sp. nov., 'Lichenibacterium minor' gen. nov. sp. nov.</title>
        <authorList>
            <person name="Pankratov T."/>
        </authorList>
    </citation>
    <scope>NUCLEOTIDE SEQUENCE [LARGE SCALE GENOMIC DNA]</scope>
    <source>
        <strain evidence="12 13">RmlP026</strain>
    </source>
</reference>
<keyword evidence="7" id="KW-0067">ATP-binding</keyword>
<dbReference type="InterPro" id="IPR050903">
    <property type="entry name" value="Bact_Chemotaxis_MeTrfase"/>
</dbReference>
<dbReference type="Gene3D" id="3.30.450.20">
    <property type="entry name" value="PAS domain"/>
    <property type="match status" value="1"/>
</dbReference>
<keyword evidence="5" id="KW-0547">Nucleotide-binding</keyword>
<evidence type="ECO:0000256" key="9">
    <source>
        <dbReference type="SAM" id="Coils"/>
    </source>
</evidence>